<evidence type="ECO:0000313" key="4">
    <source>
        <dbReference type="Proteomes" id="UP000009376"/>
    </source>
</evidence>
<feature type="domain" description="Archaeal Nre N-terminal" evidence="1">
    <location>
        <begin position="10"/>
        <end position="266"/>
    </location>
</feature>
<dbReference type="Pfam" id="PF04895">
    <property type="entry name" value="Nre_C"/>
    <property type="match status" value="1"/>
</dbReference>
<dbReference type="Proteomes" id="UP000009376">
    <property type="component" value="Unassembled WGS sequence"/>
</dbReference>
<evidence type="ECO:0000259" key="2">
    <source>
        <dbReference type="Pfam" id="PF04895"/>
    </source>
</evidence>
<evidence type="ECO:0008006" key="5">
    <source>
        <dbReference type="Google" id="ProtNLM"/>
    </source>
</evidence>
<dbReference type="InterPro" id="IPR033167">
    <property type="entry name" value="Nre"/>
</dbReference>
<dbReference type="PANTHER" id="PTHR38136:SF2">
    <property type="entry name" value="DNA REPAIR PROTEIN"/>
    <property type="match status" value="1"/>
</dbReference>
<reference evidence="3 4" key="1">
    <citation type="journal article" date="2010" name="Proc. Natl. Acad. Sci. U.S.A.">
        <title>Enigmatic, ultrasmall, uncultivated Archaea.</title>
        <authorList>
            <person name="Baker B.J."/>
            <person name="Comolli L.R."/>
            <person name="Dick G.J."/>
            <person name="Hauser L.J."/>
            <person name="Hyatt D."/>
            <person name="Dill B.D."/>
            <person name="Land M.L."/>
            <person name="Verberkmoes N.C."/>
            <person name="Hettich R.L."/>
            <person name="Banfield J.F."/>
        </authorList>
    </citation>
    <scope>NUCLEOTIDE SEQUENCE [LARGE SCALE GENOMIC DNA]</scope>
</reference>
<dbReference type="InterPro" id="IPR006978">
    <property type="entry name" value="Nre_N"/>
</dbReference>
<feature type="domain" description="Archaeal Nre C-terminal" evidence="2">
    <location>
        <begin position="281"/>
        <end position="385"/>
    </location>
</feature>
<dbReference type="PANTHER" id="PTHR38136">
    <property type="entry name" value="DNA REPAIR PROTEIN"/>
    <property type="match status" value="1"/>
</dbReference>
<accession>D6GWX4</accession>
<gene>
    <name evidence="3" type="ORF">BJBARM5_0995</name>
</gene>
<dbReference type="EMBL" id="GG745612">
    <property type="protein sequence ID" value="EFD92275.1"/>
    <property type="molecule type" value="Genomic_DNA"/>
</dbReference>
<proteinExistence type="predicted"/>
<dbReference type="Pfam" id="PF04894">
    <property type="entry name" value="Nre_N"/>
    <property type="match status" value="1"/>
</dbReference>
<name>D6GWX4_PARA5</name>
<dbReference type="GO" id="GO:0006281">
    <property type="term" value="P:DNA repair"/>
    <property type="evidence" value="ECO:0007669"/>
    <property type="project" value="InterPro"/>
</dbReference>
<sequence length="386" mass="44095">MKVTNVKSVYYEILKHKKEINGVINYVKKGDISGFTPPSALVGEYNYPNVSVGVMFTDDYKAQIYDAPKLWAKNNFNVSDVFSLRTKLVNASKNFNVNNINLEELERIRLAVISANEINIDLKVSNPNLPKIAGDGIYQHGIRTHLDKFTIRDNFKIDNKIEKIYYDKDMRATDGILSLYNSKIDENRISKMLSIGAMGIKRKLVPTKWSITAVDDSVGKDKINLVKTLPKGEDYKIITGQFLGNKFTFMFIKGPWSFELLETWNRDKDSVFMGSGDYEFYGGRKEYVKNTAGAYYAVRLAVLEKLLEMKTQYSVLVVREILPEYFVPLGVWVVREGARKAINGEFTEVHDMQTAISKLKSLVLFPANLENRSQILKMKRTQTTLI</sequence>
<evidence type="ECO:0000259" key="1">
    <source>
        <dbReference type="Pfam" id="PF04894"/>
    </source>
</evidence>
<protein>
    <recommendedName>
        <fullName evidence="5">DNA repair protein</fullName>
    </recommendedName>
</protein>
<dbReference type="InterPro" id="IPR006979">
    <property type="entry name" value="Nre_C"/>
</dbReference>
<dbReference type="AlphaFoldDB" id="D6GWX4"/>
<organism evidence="3 4">
    <name type="scientific">Candidatus Parvarchaeum acidophilus ARMAN-5</name>
    <dbReference type="NCBI Taxonomy" id="662762"/>
    <lineage>
        <taxon>Archaea</taxon>
        <taxon>Candidatus Parvarchaeota</taxon>
        <taxon>Candidatus Parvarchaeum</taxon>
    </lineage>
</organism>
<evidence type="ECO:0000313" key="3">
    <source>
        <dbReference type="EMBL" id="EFD92275.1"/>
    </source>
</evidence>